<dbReference type="PANTHER" id="PTHR10039">
    <property type="entry name" value="AMELOGENIN"/>
    <property type="match status" value="1"/>
</dbReference>
<gene>
    <name evidence="3" type="ORF">N7496_011683</name>
</gene>
<dbReference type="InterPro" id="IPR007111">
    <property type="entry name" value="NACHT_NTPase"/>
</dbReference>
<dbReference type="InterPro" id="IPR056884">
    <property type="entry name" value="NPHP3-like_N"/>
</dbReference>
<accession>A0A9W9RFJ0</accession>
<dbReference type="Pfam" id="PF22939">
    <property type="entry name" value="WHD_GPIID"/>
    <property type="match status" value="1"/>
</dbReference>
<dbReference type="Proteomes" id="UP001147782">
    <property type="component" value="Unassembled WGS sequence"/>
</dbReference>
<dbReference type="GeneID" id="81443775"/>
<dbReference type="PROSITE" id="PS50837">
    <property type="entry name" value="NACHT"/>
    <property type="match status" value="1"/>
</dbReference>
<dbReference type="Pfam" id="PF24883">
    <property type="entry name" value="NPHP3_N"/>
    <property type="match status" value="1"/>
</dbReference>
<evidence type="ECO:0000259" key="2">
    <source>
        <dbReference type="PROSITE" id="PS50837"/>
    </source>
</evidence>
<dbReference type="AlphaFoldDB" id="A0A9W9RFJ0"/>
<dbReference type="OrthoDB" id="7464126at2759"/>
<dbReference type="EMBL" id="JAPZBS010000009">
    <property type="protein sequence ID" value="KAJ5359270.1"/>
    <property type="molecule type" value="Genomic_DNA"/>
</dbReference>
<name>A0A9W9RFJ0_9EURO</name>
<feature type="domain" description="NACHT" evidence="2">
    <location>
        <begin position="283"/>
        <end position="421"/>
    </location>
</feature>
<reference evidence="3" key="2">
    <citation type="journal article" date="2023" name="IMA Fungus">
        <title>Comparative genomic study of the Penicillium genus elucidates a diverse pangenome and 15 lateral gene transfer events.</title>
        <authorList>
            <person name="Petersen C."/>
            <person name="Sorensen T."/>
            <person name="Nielsen M.R."/>
            <person name="Sondergaard T.E."/>
            <person name="Sorensen J.L."/>
            <person name="Fitzpatrick D.A."/>
            <person name="Frisvad J.C."/>
            <person name="Nielsen K.L."/>
        </authorList>
    </citation>
    <scope>NUCLEOTIDE SEQUENCE</scope>
    <source>
        <strain evidence="3">IBT 29864</strain>
    </source>
</reference>
<evidence type="ECO:0000313" key="4">
    <source>
        <dbReference type="Proteomes" id="UP001147782"/>
    </source>
</evidence>
<dbReference type="Gene3D" id="3.40.50.300">
    <property type="entry name" value="P-loop containing nucleotide triphosphate hydrolases"/>
    <property type="match status" value="1"/>
</dbReference>
<dbReference type="InterPro" id="IPR027417">
    <property type="entry name" value="P-loop_NTPase"/>
</dbReference>
<protein>
    <recommendedName>
        <fullName evidence="2">NACHT domain-containing protein</fullName>
    </recommendedName>
</protein>
<reference evidence="3" key="1">
    <citation type="submission" date="2022-11" db="EMBL/GenBank/DDBJ databases">
        <authorList>
            <person name="Petersen C."/>
        </authorList>
    </citation>
    <scope>NUCLEOTIDE SEQUENCE</scope>
    <source>
        <strain evidence="3">IBT 29864</strain>
    </source>
</reference>
<dbReference type="SUPFAM" id="SSF52540">
    <property type="entry name" value="P-loop containing nucleoside triphosphate hydrolases"/>
    <property type="match status" value="1"/>
</dbReference>
<evidence type="ECO:0000313" key="3">
    <source>
        <dbReference type="EMBL" id="KAJ5359270.1"/>
    </source>
</evidence>
<dbReference type="RefSeq" id="XP_056550556.1">
    <property type="nucleotide sequence ID" value="XM_056704596.1"/>
</dbReference>
<dbReference type="PANTHER" id="PTHR10039:SF10">
    <property type="entry name" value="NACHT DOMAIN-CONTAINING PROTEIN"/>
    <property type="match status" value="1"/>
</dbReference>
<dbReference type="InterPro" id="IPR054471">
    <property type="entry name" value="GPIID_WHD"/>
</dbReference>
<organism evidence="3 4">
    <name type="scientific">Penicillium cataractarum</name>
    <dbReference type="NCBI Taxonomy" id="2100454"/>
    <lineage>
        <taxon>Eukaryota</taxon>
        <taxon>Fungi</taxon>
        <taxon>Dikarya</taxon>
        <taxon>Ascomycota</taxon>
        <taxon>Pezizomycotina</taxon>
        <taxon>Eurotiomycetes</taxon>
        <taxon>Eurotiomycetidae</taxon>
        <taxon>Eurotiales</taxon>
        <taxon>Aspergillaceae</taxon>
        <taxon>Penicillium</taxon>
    </lineage>
</organism>
<proteinExistence type="predicted"/>
<comment type="caution">
    <text evidence="3">The sequence shown here is derived from an EMBL/GenBank/DDBJ whole genome shotgun (WGS) entry which is preliminary data.</text>
</comment>
<evidence type="ECO:0000256" key="1">
    <source>
        <dbReference type="ARBA" id="ARBA00022737"/>
    </source>
</evidence>
<keyword evidence="1" id="KW-0677">Repeat</keyword>
<keyword evidence="4" id="KW-1185">Reference proteome</keyword>
<sequence>MALALATASRLKAEVRLGQAISEFVADLSDEQKARFIAKRSQALASLPSIQDVRSLTAEIDRVSGGRCLGPRLIRVLETVQRFAAIGDIMVGGSQNIIACGVWSLLLTSSSSHLEKLSVLFMNVGRSAPRFEKIAALYSRSPDLQSSVYEYFIVVVHLCHDILRFTKRSTLQKFGAALSDSNLTKYNSEIDSWSKTIQDEVRYLMARRTEEEAEATSRFRNASSIFFRSASAQQKAQARQRILDFCCQFDYMVPWKRARKAGNTNLFRECQHYKSWKSRPDPSTLIYTGKVGAGKSVLLANMVDDLHLHTAGKDLAVAFFFARHDIQETLTARTVIGSLVQQLLDRVTDFTQVAEAFEMTSRKEPLERMLHLLKSVLRPDFKAFVVIDGLDELSNSEGEETLRHLFALRDLMNLSLCLSYRQEPNTSLKLKAGLEPFNAEVFPIPHNSSEIESFITDELGRRVESQKLTINDPLLPLEIRDALVKGSQGMFLWVALQIESLCTMETDEEIRHAINDLPKDLSETFSRILQSSNKSNSPYQKRILELVTVAQRPLTTEELREALSVTPGETNWDSSKLLNNIYHSLKYCGGLVILDEEELTLHLVHHSFKQYLIKMTEGPTDRLVDLDHAHKRMSDIIITYLHTLEITRKALTKEVFPKLDAESTMAGIIRSTRSSMRGSNKLALRLLRSKAPLELNMGKTLAQAWNLRNRPEDHSLFRDYAHTFWHLHIAWSLPLSSQVMPLFQKLCEQNMLSLIIASGDLQALFLKAVSTQSMEFTRYLTEN</sequence>